<feature type="domain" description="DUF6933" evidence="1">
    <location>
        <begin position="2"/>
        <end position="177"/>
    </location>
</feature>
<reference evidence="2 3" key="1">
    <citation type="submission" date="2021-10" db="EMBL/GenBank/DDBJ databases">
        <title>Collection of gut derived symbiotic bacterial strains cultured from healthy donors.</title>
        <authorList>
            <person name="Lin H."/>
            <person name="Littmann E."/>
            <person name="Kohout C."/>
            <person name="Pamer E.G."/>
        </authorList>
    </citation>
    <scope>NUCLEOTIDE SEQUENCE [LARGE SCALE GENOMIC DNA]</scope>
    <source>
        <strain evidence="2 3">DFI.1.165</strain>
    </source>
</reference>
<dbReference type="EMBL" id="JAJCIS010000003">
    <property type="protein sequence ID" value="MCB7387194.1"/>
    <property type="molecule type" value="Genomic_DNA"/>
</dbReference>
<dbReference type="InterPro" id="IPR053864">
    <property type="entry name" value="DUF6933"/>
</dbReference>
<dbReference type="Proteomes" id="UP001299546">
    <property type="component" value="Unassembled WGS sequence"/>
</dbReference>
<evidence type="ECO:0000259" key="1">
    <source>
        <dbReference type="Pfam" id="PF22016"/>
    </source>
</evidence>
<sequence length="195" mass="22692">MIIYATKQTFERYKLKLPSELSPPINIIAETVIKNESGDKLLEWGAKLFYFDKRKCIQVVNFASKFTLFLVDVKVADLENVGDMMAHYLLELYKDDKQMTRALKKLFEGNSVTCFAKLTDKSAIATLNTTQSRFADDGYRFYEFIRDGILHTMEINHAVNFKWLFTMKIGGKTEYIYAGEKFRECVLERYGNPKQ</sequence>
<evidence type="ECO:0000313" key="2">
    <source>
        <dbReference type="EMBL" id="MCB7387194.1"/>
    </source>
</evidence>
<comment type="caution">
    <text evidence="2">The sequence shown here is derived from an EMBL/GenBank/DDBJ whole genome shotgun (WGS) entry which is preliminary data.</text>
</comment>
<accession>A0ABS8DFK5</accession>
<evidence type="ECO:0000313" key="3">
    <source>
        <dbReference type="Proteomes" id="UP001299546"/>
    </source>
</evidence>
<protein>
    <recommendedName>
        <fullName evidence="1">DUF6933 domain-containing protein</fullName>
    </recommendedName>
</protein>
<gene>
    <name evidence="2" type="ORF">LIZ65_07820</name>
</gene>
<proteinExistence type="predicted"/>
<organism evidence="2 3">
    <name type="scientific">Bariatricus massiliensis</name>
    <dbReference type="NCBI Taxonomy" id="1745713"/>
    <lineage>
        <taxon>Bacteria</taxon>
        <taxon>Bacillati</taxon>
        <taxon>Bacillota</taxon>
        <taxon>Clostridia</taxon>
        <taxon>Lachnospirales</taxon>
        <taxon>Lachnospiraceae</taxon>
        <taxon>Bariatricus</taxon>
    </lineage>
</organism>
<dbReference type="Pfam" id="PF22016">
    <property type="entry name" value="DUF6933"/>
    <property type="match status" value="1"/>
</dbReference>
<dbReference type="RefSeq" id="WP_066734030.1">
    <property type="nucleotide sequence ID" value="NZ_JAJCIQ010000003.1"/>
</dbReference>
<keyword evidence="3" id="KW-1185">Reference proteome</keyword>
<name>A0ABS8DFK5_9FIRM</name>